<dbReference type="PANTHER" id="PTHR36115:SF6">
    <property type="entry name" value="PROLINE-RICH ANTIGEN HOMOLOG"/>
    <property type="match status" value="1"/>
</dbReference>
<evidence type="ECO:0000256" key="1">
    <source>
        <dbReference type="ARBA" id="ARBA00004651"/>
    </source>
</evidence>
<protein>
    <recommendedName>
        <fullName evidence="7">RDD domain-containing protein</fullName>
    </recommendedName>
</protein>
<keyword evidence="9" id="KW-1185">Reference proteome</keyword>
<evidence type="ECO:0000313" key="8">
    <source>
        <dbReference type="EMBL" id="OEO28259.1"/>
    </source>
</evidence>
<dbReference type="PANTHER" id="PTHR36115">
    <property type="entry name" value="PROLINE-RICH ANTIGEN HOMOLOG-RELATED"/>
    <property type="match status" value="1"/>
</dbReference>
<feature type="domain" description="RDD" evidence="7">
    <location>
        <begin position="32"/>
        <end position="153"/>
    </location>
</feature>
<dbReference type="Pfam" id="PF06271">
    <property type="entry name" value="RDD"/>
    <property type="match status" value="1"/>
</dbReference>
<evidence type="ECO:0000256" key="5">
    <source>
        <dbReference type="ARBA" id="ARBA00023136"/>
    </source>
</evidence>
<comment type="caution">
    <text evidence="8">The sequence shown here is derived from an EMBL/GenBank/DDBJ whole genome shotgun (WGS) entry which is preliminary data.</text>
</comment>
<feature type="transmembrane region" description="Helical" evidence="6">
    <location>
        <begin position="67"/>
        <end position="86"/>
    </location>
</feature>
<name>A0A1E5XI24_9HYPH</name>
<dbReference type="Proteomes" id="UP000095463">
    <property type="component" value="Unassembled WGS sequence"/>
</dbReference>
<sequence>MVPIFPFMNQGNPMSDHLPDPSNAPELFEGVLLRRAAAWLIDCVIITFITIAALLVGGVFGIVTLGLGLLALPIIIPLAILGYYAATLGSPMRATVGMQMMDIVLTPVRGTPLNGWSILIHPILFWVTVWISWPFSILIALFTPRQQMLHDLVVGTLMLRRSPMQRFWRSGGMHSA</sequence>
<proteinExistence type="predicted"/>
<dbReference type="InterPro" id="IPR051791">
    <property type="entry name" value="Pra-immunoreactive"/>
</dbReference>
<dbReference type="EMBL" id="LAJE02000385">
    <property type="protein sequence ID" value="OEO28259.1"/>
    <property type="molecule type" value="Genomic_DNA"/>
</dbReference>
<dbReference type="OrthoDB" id="7270324at2"/>
<keyword evidence="3 6" id="KW-0812">Transmembrane</keyword>
<dbReference type="GO" id="GO:0005886">
    <property type="term" value="C:plasma membrane"/>
    <property type="evidence" value="ECO:0007669"/>
    <property type="project" value="UniProtKB-SubCell"/>
</dbReference>
<dbReference type="AlphaFoldDB" id="A0A1E5XI24"/>
<organism evidence="8 9">
    <name type="scientific">Devosia insulae DS-56</name>
    <dbReference type="NCBI Taxonomy" id="1116389"/>
    <lineage>
        <taxon>Bacteria</taxon>
        <taxon>Pseudomonadati</taxon>
        <taxon>Pseudomonadota</taxon>
        <taxon>Alphaproteobacteria</taxon>
        <taxon>Hyphomicrobiales</taxon>
        <taxon>Devosiaceae</taxon>
        <taxon>Devosia</taxon>
    </lineage>
</organism>
<keyword evidence="2" id="KW-1003">Cell membrane</keyword>
<keyword evidence="4 6" id="KW-1133">Transmembrane helix</keyword>
<accession>A0A1E5XI24</accession>
<evidence type="ECO:0000256" key="6">
    <source>
        <dbReference type="SAM" id="Phobius"/>
    </source>
</evidence>
<dbReference type="InterPro" id="IPR010432">
    <property type="entry name" value="RDD"/>
</dbReference>
<evidence type="ECO:0000256" key="4">
    <source>
        <dbReference type="ARBA" id="ARBA00022989"/>
    </source>
</evidence>
<gene>
    <name evidence="8" type="ORF">VW23_005495</name>
</gene>
<evidence type="ECO:0000259" key="7">
    <source>
        <dbReference type="Pfam" id="PF06271"/>
    </source>
</evidence>
<keyword evidence="5 6" id="KW-0472">Membrane</keyword>
<evidence type="ECO:0000256" key="3">
    <source>
        <dbReference type="ARBA" id="ARBA00022692"/>
    </source>
</evidence>
<evidence type="ECO:0000313" key="9">
    <source>
        <dbReference type="Proteomes" id="UP000095463"/>
    </source>
</evidence>
<feature type="transmembrane region" description="Helical" evidence="6">
    <location>
        <begin position="123"/>
        <end position="142"/>
    </location>
</feature>
<feature type="transmembrane region" description="Helical" evidence="6">
    <location>
        <begin position="36"/>
        <end position="60"/>
    </location>
</feature>
<comment type="subcellular location">
    <subcellularLocation>
        <location evidence="1">Cell membrane</location>
        <topology evidence="1">Multi-pass membrane protein</topology>
    </subcellularLocation>
</comment>
<evidence type="ECO:0000256" key="2">
    <source>
        <dbReference type="ARBA" id="ARBA00022475"/>
    </source>
</evidence>
<reference evidence="8 9" key="1">
    <citation type="journal article" date="2015" name="Genome Announc.">
        <title>Genome Assemblies of Three Soil-Associated Devosia species: D. insulae, D. limi, and D. soli.</title>
        <authorList>
            <person name="Hassan Y.I."/>
            <person name="Lepp D."/>
            <person name="Zhou T."/>
        </authorList>
    </citation>
    <scope>NUCLEOTIDE SEQUENCE [LARGE SCALE GENOMIC DNA]</scope>
    <source>
        <strain evidence="8 9">DS-56</strain>
    </source>
</reference>